<feature type="compositionally biased region" description="Basic residues" evidence="3">
    <location>
        <begin position="263"/>
        <end position="276"/>
    </location>
</feature>
<evidence type="ECO:0000313" key="6">
    <source>
        <dbReference type="EMBL" id="KAJ0186899.1"/>
    </source>
</evidence>
<dbReference type="PANTHER" id="PTHR46993:SF6">
    <property type="entry name" value="MYB TRANSCRIPTION FACTOR"/>
    <property type="match status" value="1"/>
</dbReference>
<gene>
    <name evidence="6" type="ORF">LSAT_V11C900462060</name>
</gene>
<dbReference type="Gene3D" id="1.10.246.220">
    <property type="match status" value="1"/>
</dbReference>
<dbReference type="InterPro" id="IPR001005">
    <property type="entry name" value="SANT/Myb"/>
</dbReference>
<comment type="caution">
    <text evidence="6">The sequence shown here is derived from an EMBL/GenBank/DDBJ whole genome shotgun (WGS) entry which is preliminary data.</text>
</comment>
<dbReference type="InterPro" id="IPR009057">
    <property type="entry name" value="Homeodomain-like_sf"/>
</dbReference>
<feature type="compositionally biased region" description="Polar residues" evidence="3">
    <location>
        <begin position="234"/>
        <end position="244"/>
    </location>
</feature>
<organism evidence="6 7">
    <name type="scientific">Lactuca sativa</name>
    <name type="common">Garden lettuce</name>
    <dbReference type="NCBI Taxonomy" id="4236"/>
    <lineage>
        <taxon>Eukaryota</taxon>
        <taxon>Viridiplantae</taxon>
        <taxon>Streptophyta</taxon>
        <taxon>Embryophyta</taxon>
        <taxon>Tracheophyta</taxon>
        <taxon>Spermatophyta</taxon>
        <taxon>Magnoliopsida</taxon>
        <taxon>eudicotyledons</taxon>
        <taxon>Gunneridae</taxon>
        <taxon>Pentapetalae</taxon>
        <taxon>asterids</taxon>
        <taxon>campanulids</taxon>
        <taxon>Asterales</taxon>
        <taxon>Asteraceae</taxon>
        <taxon>Cichorioideae</taxon>
        <taxon>Cichorieae</taxon>
        <taxon>Lactucinae</taxon>
        <taxon>Lactuca</taxon>
    </lineage>
</organism>
<name>A0A9R1UGW0_LACSA</name>
<keyword evidence="2" id="KW-0539">Nucleus</keyword>
<dbReference type="EMBL" id="NBSK02000009">
    <property type="protein sequence ID" value="KAJ0186899.1"/>
    <property type="molecule type" value="Genomic_DNA"/>
</dbReference>
<evidence type="ECO:0000256" key="2">
    <source>
        <dbReference type="ARBA" id="ARBA00023242"/>
    </source>
</evidence>
<feature type="region of interest" description="Disordered" evidence="3">
    <location>
        <begin position="335"/>
        <end position="392"/>
    </location>
</feature>
<dbReference type="Proteomes" id="UP000235145">
    <property type="component" value="Unassembled WGS sequence"/>
</dbReference>
<evidence type="ECO:0000259" key="4">
    <source>
        <dbReference type="PROSITE" id="PS50090"/>
    </source>
</evidence>
<feature type="compositionally biased region" description="Basic and acidic residues" evidence="3">
    <location>
        <begin position="246"/>
        <end position="259"/>
    </location>
</feature>
<dbReference type="Pfam" id="PF00249">
    <property type="entry name" value="Myb_DNA-binding"/>
    <property type="match status" value="1"/>
</dbReference>
<evidence type="ECO:0000256" key="3">
    <source>
        <dbReference type="SAM" id="MobiDB-lite"/>
    </source>
</evidence>
<dbReference type="InterPro" id="IPR017930">
    <property type="entry name" value="Myb_dom"/>
</dbReference>
<dbReference type="GO" id="GO:0005634">
    <property type="term" value="C:nucleus"/>
    <property type="evidence" value="ECO:0007669"/>
    <property type="project" value="UniProtKB-SubCell"/>
</dbReference>
<comment type="subcellular location">
    <subcellularLocation>
        <location evidence="1">Nucleus</location>
    </subcellularLocation>
</comment>
<dbReference type="OrthoDB" id="608866at2759"/>
<dbReference type="SUPFAM" id="SSF46689">
    <property type="entry name" value="Homeodomain-like"/>
    <property type="match status" value="1"/>
</dbReference>
<dbReference type="AlphaFoldDB" id="A0A9R1UGW0"/>
<evidence type="ECO:0000313" key="7">
    <source>
        <dbReference type="Proteomes" id="UP000235145"/>
    </source>
</evidence>
<feature type="region of interest" description="Disordered" evidence="3">
    <location>
        <begin position="231"/>
        <end position="276"/>
    </location>
</feature>
<proteinExistence type="predicted"/>
<dbReference type="PROSITE" id="PS51294">
    <property type="entry name" value="HTH_MYB"/>
    <property type="match status" value="1"/>
</dbReference>
<evidence type="ECO:0000259" key="5">
    <source>
        <dbReference type="PROSITE" id="PS51294"/>
    </source>
</evidence>
<dbReference type="SMART" id="SM00717">
    <property type="entry name" value="SANT"/>
    <property type="match status" value="1"/>
</dbReference>
<protein>
    <recommendedName>
        <fullName evidence="8">Myb-like domain-containing protein</fullName>
    </recommendedName>
</protein>
<dbReference type="PANTHER" id="PTHR46993">
    <property type="entry name" value="MYB TRANSCRIPTION FACTOR"/>
    <property type="match status" value="1"/>
</dbReference>
<dbReference type="PROSITE" id="PS50090">
    <property type="entry name" value="MYB_LIKE"/>
    <property type="match status" value="1"/>
</dbReference>
<reference evidence="6 7" key="1">
    <citation type="journal article" date="2017" name="Nat. Commun.">
        <title>Genome assembly with in vitro proximity ligation data and whole-genome triplication in lettuce.</title>
        <authorList>
            <person name="Reyes-Chin-Wo S."/>
            <person name="Wang Z."/>
            <person name="Yang X."/>
            <person name="Kozik A."/>
            <person name="Arikit S."/>
            <person name="Song C."/>
            <person name="Xia L."/>
            <person name="Froenicke L."/>
            <person name="Lavelle D.O."/>
            <person name="Truco M.J."/>
            <person name="Xia R."/>
            <person name="Zhu S."/>
            <person name="Xu C."/>
            <person name="Xu H."/>
            <person name="Xu X."/>
            <person name="Cox K."/>
            <person name="Korf I."/>
            <person name="Meyers B.C."/>
            <person name="Michelmore R.W."/>
        </authorList>
    </citation>
    <scope>NUCLEOTIDE SEQUENCE [LARGE SCALE GENOMIC DNA]</scope>
    <source>
        <strain evidence="7">cv. Salinas</strain>
        <tissue evidence="6">Seedlings</tissue>
    </source>
</reference>
<feature type="compositionally biased region" description="Basic and acidic residues" evidence="3">
    <location>
        <begin position="358"/>
        <end position="386"/>
    </location>
</feature>
<evidence type="ECO:0000256" key="1">
    <source>
        <dbReference type="ARBA" id="ARBA00004123"/>
    </source>
</evidence>
<accession>A0A9R1UGW0</accession>
<evidence type="ECO:0008006" key="8">
    <source>
        <dbReference type="Google" id="ProtNLM"/>
    </source>
</evidence>
<keyword evidence="7" id="KW-1185">Reference proteome</keyword>
<dbReference type="CDD" id="cd11660">
    <property type="entry name" value="SANT_TRF"/>
    <property type="match status" value="1"/>
</dbReference>
<feature type="domain" description="Myb-like" evidence="4">
    <location>
        <begin position="435"/>
        <end position="490"/>
    </location>
</feature>
<sequence length="492" mass="55581">MDIDVSGWILEFLLRQSSLDNGTLNDLIRVLPIPDNNLRLKKSLILRKIESDIEKGTISDRTIEFLEQIEELELREGSVEVSAAMKAAYCTVAMYCTTKSIEEGAGDIKEKYTTAVSRIWSGRIREIEISDVAKIVGLVEADLLRWMNDIEAGVLDVDVFKNVLARFKGLDVLEVLRRYVNEAKEKMGPSFIELACETILSDDALSKTMGLNEVSELNNQIKDNTPTVAPVVSQDMNADPNSKGNEALRTRVPPRDKHGGPRCFRKPGHGGTHRGAKIVDPIETNAYDCLSTPEVNKVREALKTSSFELHAVVKDPLQKALRIAESLKANTTTGENMCNKHVVGNESRVEDVEAPSPSHDRKGKNLEANENDSVCRDQRDKHKPNLFERNSTAHTLEWSDSIDSLTEGSPTRPHLPSPKKRAVSPLSVYKMAKLVKHRRKKRWTTLEEDTLRTGVQKYGKGNWKVILNIYRDIFEDRTEVDLKDKWRNLTRW</sequence>
<feature type="domain" description="HTH myb-type" evidence="5">
    <location>
        <begin position="436"/>
        <end position="492"/>
    </location>
</feature>